<accession>A0A845AE72</accession>
<organism evidence="1 2">
    <name type="scientific">Qipengyuania algicida</name>
    <dbReference type="NCBI Taxonomy" id="1836209"/>
    <lineage>
        <taxon>Bacteria</taxon>
        <taxon>Pseudomonadati</taxon>
        <taxon>Pseudomonadota</taxon>
        <taxon>Alphaproteobacteria</taxon>
        <taxon>Sphingomonadales</taxon>
        <taxon>Erythrobacteraceae</taxon>
        <taxon>Qipengyuania</taxon>
    </lineage>
</organism>
<comment type="caution">
    <text evidence="1">The sequence shown here is derived from an EMBL/GenBank/DDBJ whole genome shotgun (WGS) entry which is preliminary data.</text>
</comment>
<protein>
    <submittedName>
        <fullName evidence="1">Uncharacterized protein</fullName>
    </submittedName>
</protein>
<gene>
    <name evidence="1" type="ORF">GRI58_03950</name>
</gene>
<sequence>MIGTTFINISSSIVRACMFGKVSPSVSVTEIVNGLNPMSLIISSEALRRFDADRWV</sequence>
<proteinExistence type="predicted"/>
<evidence type="ECO:0000313" key="1">
    <source>
        <dbReference type="EMBL" id="MXP27974.1"/>
    </source>
</evidence>
<evidence type="ECO:0000313" key="2">
    <source>
        <dbReference type="Proteomes" id="UP000439780"/>
    </source>
</evidence>
<dbReference type="EMBL" id="WTYA01000002">
    <property type="protein sequence ID" value="MXP27974.1"/>
    <property type="molecule type" value="Genomic_DNA"/>
</dbReference>
<dbReference type="AlphaFoldDB" id="A0A845AE72"/>
<reference evidence="1 2" key="1">
    <citation type="submission" date="2019-12" db="EMBL/GenBank/DDBJ databases">
        <title>Genomic-based taxomic classification of the family Erythrobacteraceae.</title>
        <authorList>
            <person name="Xu L."/>
        </authorList>
    </citation>
    <scope>NUCLEOTIDE SEQUENCE [LARGE SCALE GENOMIC DNA]</scope>
    <source>
        <strain evidence="1 2">KEMB 9005-328</strain>
    </source>
</reference>
<name>A0A845AE72_9SPHN</name>
<dbReference type="RefSeq" id="WP_160752262.1">
    <property type="nucleotide sequence ID" value="NZ_WTYA01000002.1"/>
</dbReference>
<keyword evidence="2" id="KW-1185">Reference proteome</keyword>
<dbReference type="Proteomes" id="UP000439780">
    <property type="component" value="Unassembled WGS sequence"/>
</dbReference>